<evidence type="ECO:0000313" key="2">
    <source>
        <dbReference type="EMBL" id="MDH6221812.1"/>
    </source>
</evidence>
<protein>
    <recommendedName>
        <fullName evidence="4">Oxidoreductase</fullName>
    </recommendedName>
</protein>
<feature type="transmembrane region" description="Helical" evidence="1">
    <location>
        <begin position="465"/>
        <end position="488"/>
    </location>
</feature>
<dbReference type="Proteomes" id="UP001160499">
    <property type="component" value="Unassembled WGS sequence"/>
</dbReference>
<evidence type="ECO:0008006" key="4">
    <source>
        <dbReference type="Google" id="ProtNLM"/>
    </source>
</evidence>
<name>A0ABT6LZS3_9ACTN</name>
<evidence type="ECO:0000256" key="1">
    <source>
        <dbReference type="SAM" id="Phobius"/>
    </source>
</evidence>
<keyword evidence="1" id="KW-1133">Transmembrane helix</keyword>
<keyword evidence="1" id="KW-0472">Membrane</keyword>
<organism evidence="2 3">
    <name type="scientific">Streptomyces pseudovenezuelae</name>
    <dbReference type="NCBI Taxonomy" id="67350"/>
    <lineage>
        <taxon>Bacteria</taxon>
        <taxon>Bacillati</taxon>
        <taxon>Actinomycetota</taxon>
        <taxon>Actinomycetes</taxon>
        <taxon>Kitasatosporales</taxon>
        <taxon>Streptomycetaceae</taxon>
        <taxon>Streptomyces</taxon>
        <taxon>Streptomyces aurantiacus group</taxon>
    </lineage>
</organism>
<proteinExistence type="predicted"/>
<accession>A0ABT6LZS3</accession>
<dbReference type="RefSeq" id="WP_280882503.1">
    <property type="nucleotide sequence ID" value="NZ_JARXVH010000026.1"/>
</dbReference>
<reference evidence="2 3" key="1">
    <citation type="submission" date="2023-04" db="EMBL/GenBank/DDBJ databases">
        <title>Forest soil microbial communities from Buena Vista Peninsula, Colon Province, Panama.</title>
        <authorList>
            <person name="Bouskill N."/>
        </authorList>
    </citation>
    <scope>NUCLEOTIDE SEQUENCE [LARGE SCALE GENOMIC DNA]</scope>
    <source>
        <strain evidence="2 3">GGS1</strain>
    </source>
</reference>
<evidence type="ECO:0000313" key="3">
    <source>
        <dbReference type="Proteomes" id="UP001160499"/>
    </source>
</evidence>
<keyword evidence="3" id="KW-1185">Reference proteome</keyword>
<feature type="transmembrane region" description="Helical" evidence="1">
    <location>
        <begin position="434"/>
        <end position="453"/>
    </location>
</feature>
<gene>
    <name evidence="2" type="ORF">M2283_009159</name>
</gene>
<dbReference type="EMBL" id="JARXVH010000026">
    <property type="protein sequence ID" value="MDH6221812.1"/>
    <property type="molecule type" value="Genomic_DNA"/>
</dbReference>
<sequence length="495" mass="53132">MLPYEEMTPPERELWDAFPEGRQVDLRAGTVNGDDPGGGADWGPERTLRAAVVTALARGAHAAPPGAVTALRVVGARITGRFDLAGAEIGHMLWFEDCWFEESPSFYGAATRTVGIVGSQVPGMDATLARIEGTLNLQRSVVQGRLALMRARIAGELHLSEAMLSASDGWALFAGGLVMEGAVFCRRGFTAHGGIRLVGAHLLGGLFMEGARLDNPDGPALVADNAVASTLVFSKGFTAQGAICLPGAQISDQLTFEGAILNGADVALDGSRMQAGDLYFTPAAPPAGSVDLRGAHVTVLHDGEDIWPGLVRLQGFSYASIQSKDGLRGYDAIRRVEWIRREPGYAPQPYEQLATWYRQVGHEDDARKVLLAKQRHRRSTLHPAGRVWGHLLDALVGYGYRPWLAGVWIMALTVLGTIVFSSQSPKQVQTDQGPPFNALVYTLDLLIPIGGLGQRTAWYWTGGTIAQWLSYVLIAAGWLLTTAVVAGVTRSLNKS</sequence>
<keyword evidence="1" id="KW-0812">Transmembrane</keyword>
<feature type="transmembrane region" description="Helical" evidence="1">
    <location>
        <begin position="403"/>
        <end position="422"/>
    </location>
</feature>
<comment type="caution">
    <text evidence="2">The sequence shown here is derived from an EMBL/GenBank/DDBJ whole genome shotgun (WGS) entry which is preliminary data.</text>
</comment>